<dbReference type="PANTHER" id="PTHR30543:SF21">
    <property type="entry name" value="NAD(P)H-DEPENDENT FMN REDUCTASE LOT6"/>
    <property type="match status" value="1"/>
</dbReference>
<evidence type="ECO:0000313" key="4">
    <source>
        <dbReference type="EMBL" id="WWC64860.1"/>
    </source>
</evidence>
<dbReference type="Gene3D" id="3.40.50.360">
    <property type="match status" value="1"/>
</dbReference>
<dbReference type="RefSeq" id="XP_018261156.1">
    <property type="nucleotide sequence ID" value="XM_018410153.1"/>
</dbReference>
<dbReference type="InterPro" id="IPR029039">
    <property type="entry name" value="Flavoprotein-like_sf"/>
</dbReference>
<dbReference type="InterPro" id="IPR050712">
    <property type="entry name" value="NAD(P)H-dep_reductase"/>
</dbReference>
<dbReference type="GeneID" id="28970578"/>
<dbReference type="GO" id="GO:0016491">
    <property type="term" value="F:oxidoreductase activity"/>
    <property type="evidence" value="ECO:0007669"/>
    <property type="project" value="InterPro"/>
</dbReference>
<dbReference type="EMBL" id="CP144538">
    <property type="protein sequence ID" value="WWC64860.1"/>
    <property type="molecule type" value="Genomic_DNA"/>
</dbReference>
<dbReference type="GO" id="GO:0005829">
    <property type="term" value="C:cytosol"/>
    <property type="evidence" value="ECO:0007669"/>
    <property type="project" value="TreeGrafter"/>
</dbReference>
<feature type="region of interest" description="Disordered" evidence="1">
    <location>
        <begin position="32"/>
        <end position="61"/>
    </location>
</feature>
<reference evidence="4" key="3">
    <citation type="submission" date="2024-02" db="EMBL/GenBank/DDBJ databases">
        <title>Comparative genomics of Cryptococcus and Kwoniella reveals pathogenesis evolution and contrasting modes of karyotype evolution via chromosome fusion or intercentromeric recombination.</title>
        <authorList>
            <person name="Coelho M.A."/>
            <person name="David-Palma M."/>
            <person name="Shea T."/>
            <person name="Bowers K."/>
            <person name="McGinley-Smith S."/>
            <person name="Mohammad A.W."/>
            <person name="Gnirke A."/>
            <person name="Yurkov A.M."/>
            <person name="Nowrousian M."/>
            <person name="Sun S."/>
            <person name="Cuomo C.A."/>
            <person name="Heitman J."/>
        </authorList>
    </citation>
    <scope>NUCLEOTIDE SEQUENCE</scope>
    <source>
        <strain evidence="4">CBS 10117</strain>
    </source>
</reference>
<gene>
    <name evidence="3" type="ORF">I303_06879</name>
    <name evidence="4" type="ORF">I303_107474</name>
</gene>
<proteinExistence type="predicted"/>
<dbReference type="PANTHER" id="PTHR30543">
    <property type="entry name" value="CHROMATE REDUCTASE"/>
    <property type="match status" value="1"/>
</dbReference>
<dbReference type="STRING" id="1296121.A0A1A5ZZS8"/>
<dbReference type="OrthoDB" id="68575at2759"/>
<accession>A0A1A5ZZS8</accession>
<protein>
    <recommendedName>
        <fullName evidence="2">NADPH-dependent FMN reductase-like domain-containing protein</fullName>
    </recommendedName>
</protein>
<dbReference type="Proteomes" id="UP000078595">
    <property type="component" value="Chromosome 9"/>
</dbReference>
<dbReference type="InterPro" id="IPR005025">
    <property type="entry name" value="FMN_Rdtase-like_dom"/>
</dbReference>
<dbReference type="AlphaFoldDB" id="A0A1A5ZZS8"/>
<name>A0A1A5ZZS8_9TREE</name>
<reference evidence="4" key="2">
    <citation type="submission" date="2013-07" db="EMBL/GenBank/DDBJ databases">
        <authorList>
            <consortium name="The Broad Institute Genome Sequencing Platform"/>
            <person name="Cuomo C."/>
            <person name="Litvintseva A."/>
            <person name="Chen Y."/>
            <person name="Heitman J."/>
            <person name="Sun S."/>
            <person name="Springer D."/>
            <person name="Dromer F."/>
            <person name="Young S.K."/>
            <person name="Zeng Q."/>
            <person name="Gargeya S."/>
            <person name="Fitzgerald M."/>
            <person name="Abouelleil A."/>
            <person name="Alvarado L."/>
            <person name="Berlin A.M."/>
            <person name="Chapman S.B."/>
            <person name="Dewar J."/>
            <person name="Goldberg J."/>
            <person name="Griggs A."/>
            <person name="Gujja S."/>
            <person name="Hansen M."/>
            <person name="Howarth C."/>
            <person name="Imamovic A."/>
            <person name="Larimer J."/>
            <person name="McCowan C."/>
            <person name="Murphy C."/>
            <person name="Pearson M."/>
            <person name="Priest M."/>
            <person name="Roberts A."/>
            <person name="Saif S."/>
            <person name="Shea T."/>
            <person name="Sykes S."/>
            <person name="Wortman J."/>
            <person name="Nusbaum C."/>
            <person name="Birren B."/>
        </authorList>
    </citation>
    <scope>NUCLEOTIDE SEQUENCE</scope>
    <source>
        <strain evidence="4">CBS 10117</strain>
    </source>
</reference>
<evidence type="ECO:0000259" key="2">
    <source>
        <dbReference type="Pfam" id="PF03358"/>
    </source>
</evidence>
<dbReference type="GO" id="GO:0010181">
    <property type="term" value="F:FMN binding"/>
    <property type="evidence" value="ECO:0007669"/>
    <property type="project" value="TreeGrafter"/>
</dbReference>
<feature type="domain" description="NADPH-dependent FMN reductase-like" evidence="2">
    <location>
        <begin position="4"/>
        <end position="185"/>
    </location>
</feature>
<evidence type="ECO:0000313" key="3">
    <source>
        <dbReference type="EMBL" id="OBR83314.1"/>
    </source>
</evidence>
<keyword evidence="5" id="KW-1185">Reference proteome</keyword>
<sequence length="234" mass="26270">MPYKIGIILGSTRTHSNSEGILKYFTSSIIPTPNHSDTSSESELRSNTQSQFESESNSGSEVKPEIEFEIIHLNQSPGHPLPLLLDEVIPQAHPKDHVLLPQSYSDPSIQKWSETVEGWDGVLILTPQYNWGYPAPLKNALDHLYHEWTGKPFALITLGGHGGSKVHDQLLTVLEGGLKMRSIDKSRHVQIILPREFITSSERVKGDEEWLCAYKEQLEGLVDALKLAVEEKKR</sequence>
<evidence type="ECO:0000313" key="5">
    <source>
        <dbReference type="Proteomes" id="UP000078595"/>
    </source>
</evidence>
<dbReference type="KEGG" id="kdj:28970578"/>
<dbReference type="VEuPathDB" id="FungiDB:I303_06879"/>
<organism evidence="3">
    <name type="scientific">Kwoniella dejecticola CBS 10117</name>
    <dbReference type="NCBI Taxonomy" id="1296121"/>
    <lineage>
        <taxon>Eukaryota</taxon>
        <taxon>Fungi</taxon>
        <taxon>Dikarya</taxon>
        <taxon>Basidiomycota</taxon>
        <taxon>Agaricomycotina</taxon>
        <taxon>Tremellomycetes</taxon>
        <taxon>Tremellales</taxon>
        <taxon>Cryptococcaceae</taxon>
        <taxon>Kwoniella</taxon>
    </lineage>
</organism>
<reference evidence="3" key="1">
    <citation type="submission" date="2013-07" db="EMBL/GenBank/DDBJ databases">
        <title>The Genome Sequence of Cryptococcus dejecticola CBS10117.</title>
        <authorList>
            <consortium name="The Broad Institute Genome Sequencing Platform"/>
            <person name="Cuomo C."/>
            <person name="Litvintseva A."/>
            <person name="Chen Y."/>
            <person name="Heitman J."/>
            <person name="Sun S."/>
            <person name="Springer D."/>
            <person name="Dromer F."/>
            <person name="Young S.K."/>
            <person name="Zeng Q."/>
            <person name="Gargeya S."/>
            <person name="Fitzgerald M."/>
            <person name="Abouelleil A."/>
            <person name="Alvarado L."/>
            <person name="Berlin A.M."/>
            <person name="Chapman S.B."/>
            <person name="Dewar J."/>
            <person name="Goldberg J."/>
            <person name="Griggs A."/>
            <person name="Gujja S."/>
            <person name="Hansen M."/>
            <person name="Howarth C."/>
            <person name="Imamovic A."/>
            <person name="Larimer J."/>
            <person name="McCowan C."/>
            <person name="Murphy C."/>
            <person name="Pearson M."/>
            <person name="Priest M."/>
            <person name="Roberts A."/>
            <person name="Saif S."/>
            <person name="Shea T."/>
            <person name="Sykes S."/>
            <person name="Wortman J."/>
            <person name="Nusbaum C."/>
            <person name="Birren B."/>
        </authorList>
    </citation>
    <scope>NUCLEOTIDE SEQUENCE [LARGE SCALE GENOMIC DNA]</scope>
    <source>
        <strain evidence="3">CBS 10117</strain>
    </source>
</reference>
<dbReference type="Pfam" id="PF03358">
    <property type="entry name" value="FMN_red"/>
    <property type="match status" value="1"/>
</dbReference>
<dbReference type="SUPFAM" id="SSF52218">
    <property type="entry name" value="Flavoproteins"/>
    <property type="match status" value="1"/>
</dbReference>
<feature type="compositionally biased region" description="Polar residues" evidence="1">
    <location>
        <begin position="32"/>
        <end position="60"/>
    </location>
</feature>
<evidence type="ECO:0000256" key="1">
    <source>
        <dbReference type="SAM" id="MobiDB-lite"/>
    </source>
</evidence>
<dbReference type="EMBL" id="KI894034">
    <property type="protein sequence ID" value="OBR83314.1"/>
    <property type="molecule type" value="Genomic_DNA"/>
</dbReference>